<organism evidence="2 3">
    <name type="scientific">Chrysophaeum taylorii</name>
    <dbReference type="NCBI Taxonomy" id="2483200"/>
    <lineage>
        <taxon>Eukaryota</taxon>
        <taxon>Sar</taxon>
        <taxon>Stramenopiles</taxon>
        <taxon>Ochrophyta</taxon>
        <taxon>Pelagophyceae</taxon>
        <taxon>Pelagomonadales</taxon>
        <taxon>Pelagomonadaceae</taxon>
        <taxon>Chrysophaeum</taxon>
    </lineage>
</organism>
<protein>
    <recommendedName>
        <fullName evidence="4">Protein-tyrosine sulfotransferase</fullName>
    </recommendedName>
</protein>
<feature type="chain" id="PRO_5042020754" description="Protein-tyrosine sulfotransferase" evidence="1">
    <location>
        <begin position="17"/>
        <end position="557"/>
    </location>
</feature>
<dbReference type="Pfam" id="PF13469">
    <property type="entry name" value="Sulfotransfer_3"/>
    <property type="match status" value="1"/>
</dbReference>
<evidence type="ECO:0000256" key="1">
    <source>
        <dbReference type="SAM" id="SignalP"/>
    </source>
</evidence>
<dbReference type="SUPFAM" id="SSF52540">
    <property type="entry name" value="P-loop containing nucleoside triphosphate hydrolases"/>
    <property type="match status" value="1"/>
</dbReference>
<evidence type="ECO:0000313" key="3">
    <source>
        <dbReference type="Proteomes" id="UP001230188"/>
    </source>
</evidence>
<dbReference type="PANTHER" id="PTHR36451:SF1">
    <property type="entry name" value="OMEGA-HYDROXY-BETA-DIHYDROMENAQUINONE-9 SULFOTRANSFERASE STF3"/>
    <property type="match status" value="1"/>
</dbReference>
<dbReference type="PANTHER" id="PTHR36451">
    <property type="entry name" value="PAPS-DEPENDENT SULFOTRANSFERASE STF3"/>
    <property type="match status" value="1"/>
</dbReference>
<gene>
    <name evidence="2" type="ORF">CTAYLR_006215</name>
</gene>
<sequence length="557" mass="61466">MVVLWWLVIGVATAMTDFDMLDLELAAPATPDLGLKGVAFRPDSEDISTHIDPDTAPVAAPLDASDARPHEWSNGISFADADAFSLAAPNLGPFADADAFSLAAPQRRAFADTDAFPLAAAEQRPLVHAKWRSFQRALGVPQRRPVQVARIADVVWDARAGLAAVKPSDLRKKALRLAGGKEVYHLPIAEIDRRLQRALDAVLEVDDARLLAGCGPGGKTLRVGVATIASLQRRLVRQLVADLVVTRSRAGSLTKPPLVIVGPPRSGTTLLLELLGADPQWRHLTTTEATCPSTETIALFLASHVWLGSLEYVTRRIKHIHYEAWDGPTECRSALENGVGAPYVLWYLYGATKALDEWTLDESLEDYKFYRRQLERLDDGRAWLLKDPAHCFSLDALFAVFPEATVVWTHRDPRKVVGSWCSLEAHVWATTLKVVDEEEEEEGTTCRWGPQVVDYLARMLETAAAYRNNKTTTKNIVDVEFEDLVADPIAQVERIYGATGRTLGPEALSKMRDYLATNRKNKRSGGHAYGLADFGLSPFDVDAKFKPYTDHKKNMLG</sequence>
<reference evidence="2" key="1">
    <citation type="submission" date="2023-01" db="EMBL/GenBank/DDBJ databases">
        <title>Metagenome sequencing of chrysophaentin producing Chrysophaeum taylorii.</title>
        <authorList>
            <person name="Davison J."/>
            <person name="Bewley C."/>
        </authorList>
    </citation>
    <scope>NUCLEOTIDE SEQUENCE</scope>
    <source>
        <strain evidence="2">NIES-1699</strain>
    </source>
</reference>
<dbReference type="InterPro" id="IPR027417">
    <property type="entry name" value="P-loop_NTPase"/>
</dbReference>
<accession>A0AAD7U6N2</accession>
<dbReference type="AlphaFoldDB" id="A0AAD7U6N2"/>
<evidence type="ECO:0008006" key="4">
    <source>
        <dbReference type="Google" id="ProtNLM"/>
    </source>
</evidence>
<name>A0AAD7U6N2_9STRA</name>
<evidence type="ECO:0000313" key="2">
    <source>
        <dbReference type="EMBL" id="KAJ8599255.1"/>
    </source>
</evidence>
<comment type="caution">
    <text evidence="2">The sequence shown here is derived from an EMBL/GenBank/DDBJ whole genome shotgun (WGS) entry which is preliminary data.</text>
</comment>
<keyword evidence="3" id="KW-1185">Reference proteome</keyword>
<feature type="signal peptide" evidence="1">
    <location>
        <begin position="1"/>
        <end position="16"/>
    </location>
</feature>
<dbReference type="Proteomes" id="UP001230188">
    <property type="component" value="Unassembled WGS sequence"/>
</dbReference>
<keyword evidence="1" id="KW-0732">Signal</keyword>
<proteinExistence type="predicted"/>
<dbReference type="EMBL" id="JAQMWT010000575">
    <property type="protein sequence ID" value="KAJ8599255.1"/>
    <property type="molecule type" value="Genomic_DNA"/>
</dbReference>
<dbReference type="Gene3D" id="3.40.50.300">
    <property type="entry name" value="P-loop containing nucleotide triphosphate hydrolases"/>
    <property type="match status" value="1"/>
</dbReference>
<dbReference type="InterPro" id="IPR052736">
    <property type="entry name" value="Stf3_sulfotransferase"/>
</dbReference>